<evidence type="ECO:0000313" key="2">
    <source>
        <dbReference type="Proteomes" id="UP000029549"/>
    </source>
</evidence>
<reference evidence="1 2" key="1">
    <citation type="submission" date="2013-09" db="EMBL/GenBank/DDBJ databases">
        <title>High correlation between genotypes and phenotypes of environmental bacteria Comamonas testosteroni strains.</title>
        <authorList>
            <person name="Liu L."/>
            <person name="Zhu W."/>
            <person name="Xia X."/>
            <person name="Xu B."/>
            <person name="Luo M."/>
            <person name="Wang G."/>
        </authorList>
    </citation>
    <scope>NUCLEOTIDE SEQUENCE [LARGE SCALE GENOMIC DNA]</scope>
    <source>
        <strain evidence="1 2">DF2</strain>
    </source>
</reference>
<accession>A0A0E3BYI3</accession>
<dbReference type="AlphaFoldDB" id="A0A0E3BYI3"/>
<sequence>MMQWLLQLLPQQKAKGQGNVQVGNVGGDFSNTQNNSNQTLIFIMSSEQQAMVPTPPTKPAVMPQAPKLSPTNQVATSSSLTDDQAYILKVMRHEEELGALAERFMKKQFQTTYVKGLSAPQARRVVLYIYKCAENRNAARQKTNA</sequence>
<evidence type="ECO:0000313" key="1">
    <source>
        <dbReference type="EMBL" id="KGH08834.1"/>
    </source>
</evidence>
<comment type="caution">
    <text evidence="1">The sequence shown here is derived from an EMBL/GenBank/DDBJ whole genome shotgun (WGS) entry which is preliminary data.</text>
</comment>
<keyword evidence="2" id="KW-1185">Reference proteome</keyword>
<gene>
    <name evidence="1" type="ORF">P608_17605</name>
</gene>
<name>A0A0E3BYI3_9BURK</name>
<proteinExistence type="predicted"/>
<dbReference type="PATRIC" id="fig|285.48.peg.3604"/>
<protein>
    <submittedName>
        <fullName evidence="1">Uncharacterized protein</fullName>
    </submittedName>
</protein>
<dbReference type="RefSeq" id="WP_034394775.1">
    <property type="nucleotide sequence ID" value="NZ_AWTM01000098.1"/>
</dbReference>
<dbReference type="EMBL" id="AWTP01000122">
    <property type="protein sequence ID" value="KGH08834.1"/>
    <property type="molecule type" value="Genomic_DNA"/>
</dbReference>
<organism evidence="1 2">
    <name type="scientific">Comamonas thiooxydans</name>
    <dbReference type="NCBI Taxonomy" id="363952"/>
    <lineage>
        <taxon>Bacteria</taxon>
        <taxon>Pseudomonadati</taxon>
        <taxon>Pseudomonadota</taxon>
        <taxon>Betaproteobacteria</taxon>
        <taxon>Burkholderiales</taxon>
        <taxon>Comamonadaceae</taxon>
        <taxon>Comamonas</taxon>
    </lineage>
</organism>
<dbReference type="Proteomes" id="UP000029549">
    <property type="component" value="Unassembled WGS sequence"/>
</dbReference>